<evidence type="ECO:0000313" key="3">
    <source>
        <dbReference type="Proteomes" id="UP000484842"/>
    </source>
</evidence>
<dbReference type="GO" id="GO:0008270">
    <property type="term" value="F:zinc ion binding"/>
    <property type="evidence" value="ECO:0007669"/>
    <property type="project" value="InterPro"/>
</dbReference>
<proteinExistence type="predicted"/>
<organism evidence="2 3">
    <name type="scientific">Deinococcus terrestris</name>
    <dbReference type="NCBI Taxonomy" id="2651870"/>
    <lineage>
        <taxon>Bacteria</taxon>
        <taxon>Thermotogati</taxon>
        <taxon>Deinococcota</taxon>
        <taxon>Deinococci</taxon>
        <taxon>Deinococcales</taxon>
        <taxon>Deinococcaceae</taxon>
        <taxon>Deinococcus</taxon>
    </lineage>
</organism>
<comment type="caution">
    <text evidence="2">The sequence shown here is derived from an EMBL/GenBank/DDBJ whole genome shotgun (WGS) entry which is preliminary data.</text>
</comment>
<dbReference type="Gene3D" id="1.10.30.50">
    <property type="match status" value="1"/>
</dbReference>
<evidence type="ECO:0000259" key="1">
    <source>
        <dbReference type="SMART" id="SM00507"/>
    </source>
</evidence>
<dbReference type="GO" id="GO:0004519">
    <property type="term" value="F:endonuclease activity"/>
    <property type="evidence" value="ECO:0007669"/>
    <property type="project" value="InterPro"/>
</dbReference>
<dbReference type="SMART" id="SM00507">
    <property type="entry name" value="HNHc"/>
    <property type="match status" value="1"/>
</dbReference>
<dbReference type="EMBL" id="WBSL01000005">
    <property type="protein sequence ID" value="MPY67447.1"/>
    <property type="molecule type" value="Genomic_DNA"/>
</dbReference>
<dbReference type="InterPro" id="IPR003615">
    <property type="entry name" value="HNH_nuc"/>
</dbReference>
<keyword evidence="3" id="KW-1185">Reference proteome</keyword>
<dbReference type="GO" id="GO:0003676">
    <property type="term" value="F:nucleic acid binding"/>
    <property type="evidence" value="ECO:0007669"/>
    <property type="project" value="InterPro"/>
</dbReference>
<dbReference type="Proteomes" id="UP000484842">
    <property type="component" value="Unassembled WGS sequence"/>
</dbReference>
<accession>A0A7X1NX45</accession>
<name>A0A7X1NX45_9DEIO</name>
<evidence type="ECO:0000313" key="2">
    <source>
        <dbReference type="EMBL" id="MPY67447.1"/>
    </source>
</evidence>
<dbReference type="AlphaFoldDB" id="A0A7X1NX45"/>
<dbReference type="InterPro" id="IPR002711">
    <property type="entry name" value="HNH"/>
</dbReference>
<gene>
    <name evidence="2" type="ORF">F8S09_12240</name>
</gene>
<protein>
    <recommendedName>
        <fullName evidence="1">HNH nuclease domain-containing protein</fullName>
    </recommendedName>
</protein>
<dbReference type="Pfam" id="PF01844">
    <property type="entry name" value="HNH"/>
    <property type="match status" value="1"/>
</dbReference>
<dbReference type="CDD" id="cd00085">
    <property type="entry name" value="HNHc"/>
    <property type="match status" value="1"/>
</dbReference>
<sequence length="250" mass="28852">MSKYMIKLTRRPKPPELTDEVVNELTQEYKLSKSSVWNRPFIKDALMLMSHSKCAYCEVKLDHRGSNMEVEHYHPKSLYENEVVEWSNLLPSCKRCNASKGSHDTKAAPIVNPFIDDPRDHLELKQFRYNHITGIGKTTKEELNLNDVDIQRDRFLISLTASQTLEKLSNLLEQYLSGNKNSTRTRNNIVRGIEILLHEAGPESEYSAIVSTTLLSHELWTPMEEELKAQGLWSQMMEDRKNLALSTAYI</sequence>
<reference evidence="2 3" key="1">
    <citation type="submission" date="2019-10" db="EMBL/GenBank/DDBJ databases">
        <title>Deinococcus sp. isolated from soil.</title>
        <authorList>
            <person name="Li Y."/>
            <person name="Wang J."/>
        </authorList>
    </citation>
    <scope>NUCLEOTIDE SEQUENCE [LARGE SCALE GENOMIC DNA]</scope>
    <source>
        <strain evidence="2 3">SDU3-2</strain>
    </source>
</reference>
<feature type="domain" description="HNH nuclease" evidence="1">
    <location>
        <begin position="41"/>
        <end position="98"/>
    </location>
</feature>